<dbReference type="EMBL" id="PTJA01000015">
    <property type="protein sequence ID" value="PPK78423.1"/>
    <property type="molecule type" value="Genomic_DNA"/>
</dbReference>
<evidence type="ECO:0000313" key="1">
    <source>
        <dbReference type="EMBL" id="PPK78423.1"/>
    </source>
</evidence>
<sequence length="57" mass="6821">MRVENIYPVYHAIQDREHHVQKVYEELQLVFFNKSQSEKNGSLLVKEQVVHIKKGKK</sequence>
<name>A0A2S6HM38_9FIRM</name>
<dbReference type="Proteomes" id="UP000237749">
    <property type="component" value="Unassembled WGS sequence"/>
</dbReference>
<gene>
    <name evidence="1" type="ORF">BXY41_11597</name>
</gene>
<evidence type="ECO:0000313" key="2">
    <source>
        <dbReference type="Proteomes" id="UP000237749"/>
    </source>
</evidence>
<protein>
    <submittedName>
        <fullName evidence="1">Uncharacterized protein</fullName>
    </submittedName>
</protein>
<accession>A0A2S6HM38</accession>
<comment type="caution">
    <text evidence="1">The sequence shown here is derived from an EMBL/GenBank/DDBJ whole genome shotgun (WGS) entry which is preliminary data.</text>
</comment>
<reference evidence="1 2" key="1">
    <citation type="submission" date="2018-02" db="EMBL/GenBank/DDBJ databases">
        <title>Genomic Encyclopedia of Archaeal and Bacterial Type Strains, Phase II (KMG-II): from individual species to whole genera.</title>
        <authorList>
            <person name="Goeker M."/>
        </authorList>
    </citation>
    <scope>NUCLEOTIDE SEQUENCE [LARGE SCALE GENOMIC DNA]</scope>
    <source>
        <strain evidence="1 2">DSM 3808</strain>
    </source>
</reference>
<proteinExistence type="predicted"/>
<dbReference type="AlphaFoldDB" id="A0A2S6HM38"/>
<keyword evidence="2" id="KW-1185">Reference proteome</keyword>
<organism evidence="1 2">
    <name type="scientific">Lacrimispora xylanisolvens</name>
    <dbReference type="NCBI Taxonomy" id="384636"/>
    <lineage>
        <taxon>Bacteria</taxon>
        <taxon>Bacillati</taxon>
        <taxon>Bacillota</taxon>
        <taxon>Clostridia</taxon>
        <taxon>Lachnospirales</taxon>
        <taxon>Lachnospiraceae</taxon>
        <taxon>Lacrimispora</taxon>
    </lineage>
</organism>